<accession>A0ABW3U7J8</accession>
<keyword evidence="13" id="KW-0732">Signal</keyword>
<comment type="subcellular location">
    <subcellularLocation>
        <location evidence="1 11">Cell outer membrane</location>
        <topology evidence="1 11">Multi-pass membrane protein</topology>
    </subcellularLocation>
</comment>
<evidence type="ECO:0000256" key="1">
    <source>
        <dbReference type="ARBA" id="ARBA00004571"/>
    </source>
</evidence>
<evidence type="ECO:0000256" key="8">
    <source>
        <dbReference type="ARBA" id="ARBA00023077"/>
    </source>
</evidence>
<evidence type="ECO:0000313" key="16">
    <source>
        <dbReference type="EMBL" id="MFD1216808.1"/>
    </source>
</evidence>
<dbReference type="RefSeq" id="WP_230436947.1">
    <property type="nucleotide sequence ID" value="NZ_CP087715.1"/>
</dbReference>
<organism evidence="16 17">
    <name type="scientific">Microbulbifer celer</name>
    <dbReference type="NCBI Taxonomy" id="435905"/>
    <lineage>
        <taxon>Bacteria</taxon>
        <taxon>Pseudomonadati</taxon>
        <taxon>Pseudomonadota</taxon>
        <taxon>Gammaproteobacteria</taxon>
        <taxon>Cellvibrionales</taxon>
        <taxon>Microbulbiferaceae</taxon>
        <taxon>Microbulbifer</taxon>
    </lineage>
</organism>
<keyword evidence="16" id="KW-0675">Receptor</keyword>
<gene>
    <name evidence="16" type="ORF">ACFQ2X_09370</name>
</gene>
<evidence type="ECO:0000256" key="13">
    <source>
        <dbReference type="SAM" id="SignalP"/>
    </source>
</evidence>
<comment type="caution">
    <text evidence="16">The sequence shown here is derived from an EMBL/GenBank/DDBJ whole genome shotgun (WGS) entry which is preliminary data.</text>
</comment>
<evidence type="ECO:0000256" key="10">
    <source>
        <dbReference type="ARBA" id="ARBA00023237"/>
    </source>
</evidence>
<evidence type="ECO:0000256" key="9">
    <source>
        <dbReference type="ARBA" id="ARBA00023136"/>
    </source>
</evidence>
<dbReference type="Proteomes" id="UP001597264">
    <property type="component" value="Unassembled WGS sequence"/>
</dbReference>
<feature type="signal peptide" evidence="13">
    <location>
        <begin position="1"/>
        <end position="31"/>
    </location>
</feature>
<keyword evidence="9 11" id="KW-0472">Membrane</keyword>
<keyword evidence="3 11" id="KW-1134">Transmembrane beta strand</keyword>
<dbReference type="InterPro" id="IPR039426">
    <property type="entry name" value="TonB-dep_rcpt-like"/>
</dbReference>
<name>A0ABW3U7J8_9GAMM</name>
<keyword evidence="8 12" id="KW-0798">TonB box</keyword>
<dbReference type="InterPro" id="IPR036942">
    <property type="entry name" value="Beta-barrel_TonB_sf"/>
</dbReference>
<dbReference type="PANTHER" id="PTHR32552">
    <property type="entry name" value="FERRICHROME IRON RECEPTOR-RELATED"/>
    <property type="match status" value="1"/>
</dbReference>
<keyword evidence="17" id="KW-1185">Reference proteome</keyword>
<evidence type="ECO:0000256" key="5">
    <source>
        <dbReference type="ARBA" id="ARBA00022692"/>
    </source>
</evidence>
<reference evidence="17" key="1">
    <citation type="journal article" date="2019" name="Int. J. Syst. Evol. Microbiol.">
        <title>The Global Catalogue of Microorganisms (GCM) 10K type strain sequencing project: providing services to taxonomists for standard genome sequencing and annotation.</title>
        <authorList>
            <consortium name="The Broad Institute Genomics Platform"/>
            <consortium name="The Broad Institute Genome Sequencing Center for Infectious Disease"/>
            <person name="Wu L."/>
            <person name="Ma J."/>
        </authorList>
    </citation>
    <scope>NUCLEOTIDE SEQUENCE [LARGE SCALE GENOMIC DNA]</scope>
    <source>
        <strain evidence="17">CCUG 54356</strain>
    </source>
</reference>
<evidence type="ECO:0000259" key="15">
    <source>
        <dbReference type="Pfam" id="PF07715"/>
    </source>
</evidence>
<evidence type="ECO:0000256" key="12">
    <source>
        <dbReference type="RuleBase" id="RU003357"/>
    </source>
</evidence>
<evidence type="ECO:0000259" key="14">
    <source>
        <dbReference type="Pfam" id="PF00593"/>
    </source>
</evidence>
<feature type="domain" description="TonB-dependent receptor plug" evidence="15">
    <location>
        <begin position="53"/>
        <end position="158"/>
    </location>
</feature>
<evidence type="ECO:0000256" key="2">
    <source>
        <dbReference type="ARBA" id="ARBA00022448"/>
    </source>
</evidence>
<keyword evidence="6" id="KW-0408">Iron</keyword>
<proteinExistence type="inferred from homology"/>
<keyword evidence="5 11" id="KW-0812">Transmembrane</keyword>
<evidence type="ECO:0000256" key="6">
    <source>
        <dbReference type="ARBA" id="ARBA00023004"/>
    </source>
</evidence>
<feature type="chain" id="PRO_5045575804" evidence="13">
    <location>
        <begin position="32"/>
        <end position="772"/>
    </location>
</feature>
<dbReference type="SUPFAM" id="SSF56935">
    <property type="entry name" value="Porins"/>
    <property type="match status" value="1"/>
</dbReference>
<dbReference type="PROSITE" id="PS52016">
    <property type="entry name" value="TONB_DEPENDENT_REC_3"/>
    <property type="match status" value="1"/>
</dbReference>
<dbReference type="InterPro" id="IPR000531">
    <property type="entry name" value="Beta-barrel_TonB"/>
</dbReference>
<evidence type="ECO:0000313" key="17">
    <source>
        <dbReference type="Proteomes" id="UP001597264"/>
    </source>
</evidence>
<dbReference type="Pfam" id="PF00593">
    <property type="entry name" value="TonB_dep_Rec_b-barrel"/>
    <property type="match status" value="1"/>
</dbReference>
<evidence type="ECO:0000256" key="3">
    <source>
        <dbReference type="ARBA" id="ARBA00022452"/>
    </source>
</evidence>
<keyword evidence="2 11" id="KW-0813">Transport</keyword>
<dbReference type="Gene3D" id="2.170.130.10">
    <property type="entry name" value="TonB-dependent receptor, plug domain"/>
    <property type="match status" value="1"/>
</dbReference>
<dbReference type="EMBL" id="JBHTLR010000008">
    <property type="protein sequence ID" value="MFD1216808.1"/>
    <property type="molecule type" value="Genomic_DNA"/>
</dbReference>
<protein>
    <submittedName>
        <fullName evidence="16">TonB-dependent receptor</fullName>
    </submittedName>
</protein>
<comment type="similarity">
    <text evidence="11 12">Belongs to the TonB-dependent receptor family.</text>
</comment>
<feature type="domain" description="TonB-dependent receptor-like beta-barrel" evidence="14">
    <location>
        <begin position="257"/>
        <end position="740"/>
    </location>
</feature>
<dbReference type="Pfam" id="PF07715">
    <property type="entry name" value="Plug"/>
    <property type="match status" value="1"/>
</dbReference>
<dbReference type="InterPro" id="IPR012910">
    <property type="entry name" value="Plug_dom"/>
</dbReference>
<evidence type="ECO:0000256" key="11">
    <source>
        <dbReference type="PROSITE-ProRule" id="PRU01360"/>
    </source>
</evidence>
<dbReference type="InterPro" id="IPR037066">
    <property type="entry name" value="Plug_dom_sf"/>
</dbReference>
<evidence type="ECO:0000256" key="7">
    <source>
        <dbReference type="ARBA" id="ARBA00023065"/>
    </source>
</evidence>
<keyword evidence="7" id="KW-0406">Ion transport</keyword>
<dbReference type="PANTHER" id="PTHR32552:SF81">
    <property type="entry name" value="TONB-DEPENDENT OUTER MEMBRANE RECEPTOR"/>
    <property type="match status" value="1"/>
</dbReference>
<evidence type="ECO:0000256" key="4">
    <source>
        <dbReference type="ARBA" id="ARBA00022496"/>
    </source>
</evidence>
<sequence>MSARNFTWHPLCRAIALGSGIALSATTFAQAEDQNRTGLEEVMVVGQKTERSLQDTVTSVKVVTAKEFKEQNINGMYDVLERTPNVSGDTTGFNIRGIDSFSVSGGGNSFLASVYTDGAPLPYRAIQQGGFSTWDVQQVEVLRGPQSTLQGRNALAGAIVMHTIDPSYEWDFRGRLGLGEEGREEKAVAFGGGLIEDQLAVRVAAERRDFDGYIRNVTRDENSDFEQDETLRIKVLAEPDALPDLRAMLTVTQSESDYGVDWINAGAEDPFENPQTDFNDPTREFTDTDMAVLTLEYDLGPHWNLTSNSAYSDVKYGYEWDGDATPTPGNILVNDRADETLSQELLLNFDYQRLTGVIGAYYSDLEVNEYRGGQQDITFARLGVPTLLVAPPEMGGLGLSQAQAEAVLILYEDFDPVIIVDDTTSYQAVSTAALFGDLTYSPTEQLDLFAGLRYDRERQENAADSSIGIVNLHAMPDPANPAFDPMTAALVTGINARLLGLAEQASGNEPLVDEDFEALLPKAGANWHWNEDISTSFTVQKGYRSGGVGTNIGRARTYSYDPEYIWNYELSLRSLWMDGRLAANANLFYLDWKDQQVSVLLSGNRYDRETVNSGSSRVRGMEVELFFQADEHWSGYAGLGYSDTEFKEFQLESYDLSGREFVGAPGATANLGVTYRNGGLIVNANVNHQGDALTLANPYTAGLAEDDPRFDPHNDERTLVNLRAGYEWDRFGAFLTVSNLLDEEYIVSADTGYGSMELGQPRLATLRVEANF</sequence>
<keyword evidence="4" id="KW-0410">Iron transport</keyword>
<dbReference type="Gene3D" id="2.40.170.20">
    <property type="entry name" value="TonB-dependent receptor, beta-barrel domain"/>
    <property type="match status" value="1"/>
</dbReference>
<keyword evidence="10 11" id="KW-0998">Cell outer membrane</keyword>